<feature type="non-terminal residue" evidence="1">
    <location>
        <position position="1"/>
    </location>
</feature>
<dbReference type="AlphaFoldDB" id="A0A1B6KK87"/>
<protein>
    <recommendedName>
        <fullName evidence="2">EGF-like domain-containing protein</fullName>
    </recommendedName>
</protein>
<proteinExistence type="predicted"/>
<name>A0A1B6KK87_9HEMI</name>
<gene>
    <name evidence="1" type="ORF">g.13384</name>
</gene>
<dbReference type="PANTHER" id="PTHR22963:SF39">
    <property type="entry name" value="DUMPY"/>
    <property type="match status" value="1"/>
</dbReference>
<dbReference type="EMBL" id="GEBQ01028114">
    <property type="protein sequence ID" value="JAT11863.1"/>
    <property type="molecule type" value="Transcribed_RNA"/>
</dbReference>
<sequence length="115" mass="12803">KVLFGFILEDCTTMKTSQAFMYSLYLCVARSILGQPTTLTIQSQCFNSDSCPPDKRCEHWRCEDPCNDVLCRGNNTICQTLNHIPYCSCQPGYCGDPLTACTKFIPGSWPPFSGA</sequence>
<accession>A0A1B6KK87</accession>
<evidence type="ECO:0000313" key="1">
    <source>
        <dbReference type="EMBL" id="JAT11863.1"/>
    </source>
</evidence>
<organism evidence="1">
    <name type="scientific">Graphocephala atropunctata</name>
    <dbReference type="NCBI Taxonomy" id="36148"/>
    <lineage>
        <taxon>Eukaryota</taxon>
        <taxon>Metazoa</taxon>
        <taxon>Ecdysozoa</taxon>
        <taxon>Arthropoda</taxon>
        <taxon>Hexapoda</taxon>
        <taxon>Insecta</taxon>
        <taxon>Pterygota</taxon>
        <taxon>Neoptera</taxon>
        <taxon>Paraneoptera</taxon>
        <taxon>Hemiptera</taxon>
        <taxon>Auchenorrhyncha</taxon>
        <taxon>Membracoidea</taxon>
        <taxon>Cicadellidae</taxon>
        <taxon>Cicadellinae</taxon>
        <taxon>Cicadellini</taxon>
        <taxon>Graphocephala</taxon>
    </lineage>
</organism>
<feature type="non-terminal residue" evidence="1">
    <location>
        <position position="115"/>
    </location>
</feature>
<reference evidence="1" key="1">
    <citation type="submission" date="2015-11" db="EMBL/GenBank/DDBJ databases">
        <title>De novo transcriptome assembly of four potential Pierce s Disease insect vectors from Arizona vineyards.</title>
        <authorList>
            <person name="Tassone E.E."/>
        </authorList>
    </citation>
    <scope>NUCLEOTIDE SEQUENCE</scope>
</reference>
<dbReference type="PANTHER" id="PTHR22963">
    <property type="entry name" value="ENDOGLIN-RELATED"/>
    <property type="match status" value="1"/>
</dbReference>
<evidence type="ECO:0008006" key="2">
    <source>
        <dbReference type="Google" id="ProtNLM"/>
    </source>
</evidence>